<dbReference type="Proteomes" id="UP001597063">
    <property type="component" value="Unassembled WGS sequence"/>
</dbReference>
<reference evidence="2" key="1">
    <citation type="journal article" date="2019" name="Int. J. Syst. Evol. Microbiol.">
        <title>The Global Catalogue of Microorganisms (GCM) 10K type strain sequencing project: providing services to taxonomists for standard genome sequencing and annotation.</title>
        <authorList>
            <consortium name="The Broad Institute Genomics Platform"/>
            <consortium name="The Broad Institute Genome Sequencing Center for Infectious Disease"/>
            <person name="Wu L."/>
            <person name="Ma J."/>
        </authorList>
    </citation>
    <scope>NUCLEOTIDE SEQUENCE [LARGE SCALE GENOMIC DNA]</scope>
    <source>
        <strain evidence="2">JCM 9371</strain>
    </source>
</reference>
<dbReference type="RefSeq" id="WP_131760048.1">
    <property type="nucleotide sequence ID" value="NZ_CAACUY010000100.1"/>
</dbReference>
<name>A0ABW2XU75_9ACTN</name>
<keyword evidence="2" id="KW-1185">Reference proteome</keyword>
<proteinExistence type="predicted"/>
<accession>A0ABW2XU75</accession>
<gene>
    <name evidence="1" type="ORF">ACFQZM_31345</name>
</gene>
<comment type="caution">
    <text evidence="1">The sequence shown here is derived from an EMBL/GenBank/DDBJ whole genome shotgun (WGS) entry which is preliminary data.</text>
</comment>
<dbReference type="EMBL" id="JBHTGP010000015">
    <property type="protein sequence ID" value="MFD0689023.1"/>
    <property type="molecule type" value="Genomic_DNA"/>
</dbReference>
<organism evidence="1 2">
    <name type="scientific">Actinomadura fibrosa</name>
    <dbReference type="NCBI Taxonomy" id="111802"/>
    <lineage>
        <taxon>Bacteria</taxon>
        <taxon>Bacillati</taxon>
        <taxon>Actinomycetota</taxon>
        <taxon>Actinomycetes</taxon>
        <taxon>Streptosporangiales</taxon>
        <taxon>Thermomonosporaceae</taxon>
        <taxon>Actinomadura</taxon>
    </lineage>
</organism>
<evidence type="ECO:0000313" key="2">
    <source>
        <dbReference type="Proteomes" id="UP001597063"/>
    </source>
</evidence>
<protein>
    <submittedName>
        <fullName evidence="1">Uncharacterized protein</fullName>
    </submittedName>
</protein>
<evidence type="ECO:0000313" key="1">
    <source>
        <dbReference type="EMBL" id="MFD0689023.1"/>
    </source>
</evidence>
<sequence length="97" mass="10641">MQFNMSRDTELRLLGDLCRALARRGVCVQMRDAIPGLTIARPGGTALEVIGYVVISKTKGQFSWWRVDNLHPVSDVDGAAEQITAFIADPTPRQPSS</sequence>